<evidence type="ECO:0000256" key="1">
    <source>
        <dbReference type="SAM" id="Coils"/>
    </source>
</evidence>
<accession>A0AAF0YFJ4</accession>
<reference evidence="3" key="1">
    <citation type="submission" date="2023-10" db="EMBL/GenBank/DDBJ databases">
        <authorList>
            <person name="Noh H."/>
        </authorList>
    </citation>
    <scope>NUCLEOTIDE SEQUENCE</scope>
    <source>
        <strain evidence="3">DUCC4014</strain>
    </source>
</reference>
<dbReference type="RefSeq" id="XP_062630075.1">
    <property type="nucleotide sequence ID" value="XM_062774091.1"/>
</dbReference>
<keyword evidence="4" id="KW-1185">Reference proteome</keyword>
<feature type="region of interest" description="Disordered" evidence="2">
    <location>
        <begin position="160"/>
        <end position="225"/>
    </location>
</feature>
<proteinExistence type="predicted"/>
<protein>
    <submittedName>
        <fullName evidence="3">Uncharacterized protein</fullName>
    </submittedName>
</protein>
<feature type="coiled-coil region" evidence="1">
    <location>
        <begin position="238"/>
        <end position="279"/>
    </location>
</feature>
<dbReference type="GeneID" id="87810744"/>
<sequence length="287" mass="30500">MPFSPATDLAGTREPYHRPAIAVATRQALLNELGRTSDVLLLTPQALGQIISADSVFKQLSAPAASTPAHAEAVIRAYVSSKRKRGRTRAHISNKLEYIEWRTPQFGPQFLAIRDEFSLGASRALLIRNLPPGARHIPALRDRACPAMVGLDRAAAGTVAPVAAAPPPPYTPRRGSGSASSATSDASEESTGASDEGAEPEPESPPDSPTDELVAALRPPLAPRTTSEIARAAVAAARAELNDRVQLLEAARLEAEENARRAAEERDALARRVREMEEAMAAAFGAR</sequence>
<evidence type="ECO:0000313" key="4">
    <source>
        <dbReference type="Proteomes" id="UP000827549"/>
    </source>
</evidence>
<dbReference type="Proteomes" id="UP000827549">
    <property type="component" value="Chromosome 5"/>
</dbReference>
<evidence type="ECO:0000313" key="3">
    <source>
        <dbReference type="EMBL" id="WOO84049.1"/>
    </source>
</evidence>
<evidence type="ECO:0000256" key="2">
    <source>
        <dbReference type="SAM" id="MobiDB-lite"/>
    </source>
</evidence>
<feature type="compositionally biased region" description="Low complexity" evidence="2">
    <location>
        <begin position="172"/>
        <end position="195"/>
    </location>
</feature>
<dbReference type="EMBL" id="CP086718">
    <property type="protein sequence ID" value="WOO84049.1"/>
    <property type="molecule type" value="Genomic_DNA"/>
</dbReference>
<keyword evidence="1" id="KW-0175">Coiled coil</keyword>
<name>A0AAF0YFJ4_9TREE</name>
<organism evidence="3 4">
    <name type="scientific">Vanrija pseudolonga</name>
    <dbReference type="NCBI Taxonomy" id="143232"/>
    <lineage>
        <taxon>Eukaryota</taxon>
        <taxon>Fungi</taxon>
        <taxon>Dikarya</taxon>
        <taxon>Basidiomycota</taxon>
        <taxon>Agaricomycotina</taxon>
        <taxon>Tremellomycetes</taxon>
        <taxon>Trichosporonales</taxon>
        <taxon>Trichosporonaceae</taxon>
        <taxon>Vanrija</taxon>
    </lineage>
</organism>
<dbReference type="AlphaFoldDB" id="A0AAF0YFJ4"/>
<gene>
    <name evidence="3" type="ORF">LOC62_05G007572</name>
</gene>